<dbReference type="InterPro" id="IPR036047">
    <property type="entry name" value="F-box-like_dom_sf"/>
</dbReference>
<evidence type="ECO:0000313" key="3">
    <source>
        <dbReference type="EMBL" id="RMX38035.1"/>
    </source>
</evidence>
<protein>
    <recommendedName>
        <fullName evidence="2">F-box domain-containing protein</fullName>
    </recommendedName>
</protein>
<evidence type="ECO:0000313" key="4">
    <source>
        <dbReference type="Proteomes" id="UP000275408"/>
    </source>
</evidence>
<dbReference type="Proteomes" id="UP000275408">
    <property type="component" value="Unassembled WGS sequence"/>
</dbReference>
<gene>
    <name evidence="3" type="ORF">pdam_00020150</name>
</gene>
<dbReference type="InterPro" id="IPR001810">
    <property type="entry name" value="F-box_dom"/>
</dbReference>
<feature type="region of interest" description="Disordered" evidence="1">
    <location>
        <begin position="659"/>
        <end position="705"/>
    </location>
</feature>
<reference evidence="3 4" key="1">
    <citation type="journal article" date="2018" name="Sci. Rep.">
        <title>Comparative analysis of the Pocillopora damicornis genome highlights role of immune system in coral evolution.</title>
        <authorList>
            <person name="Cunning R."/>
            <person name="Bay R.A."/>
            <person name="Gillette P."/>
            <person name="Baker A.C."/>
            <person name="Traylor-Knowles N."/>
        </authorList>
    </citation>
    <scope>NUCLEOTIDE SEQUENCE [LARGE SCALE GENOMIC DNA]</scope>
    <source>
        <strain evidence="3">RSMAS</strain>
        <tissue evidence="3">Whole animal</tissue>
    </source>
</reference>
<comment type="caution">
    <text evidence="3">The sequence shown here is derived from an EMBL/GenBank/DDBJ whole genome shotgun (WGS) entry which is preliminary data.</text>
</comment>
<evidence type="ECO:0000259" key="2">
    <source>
        <dbReference type="PROSITE" id="PS50181"/>
    </source>
</evidence>
<accession>A0A3M6T9G5</accession>
<feature type="domain" description="F-box" evidence="2">
    <location>
        <begin position="1"/>
        <end position="44"/>
    </location>
</feature>
<dbReference type="Gene3D" id="1.20.1280.50">
    <property type="match status" value="1"/>
</dbReference>
<keyword evidence="4" id="KW-1185">Reference proteome</keyword>
<dbReference type="Pfam" id="PF12937">
    <property type="entry name" value="F-box-like"/>
    <property type="match status" value="1"/>
</dbReference>
<sequence>MAVFLDEILLHIFGYLNGPTLTKCSWVCKQWRSIAKTPSLWRRLVLLRWPSQKFLYEKVSLSCVNWMNTYQELSLRGNYTADYMKYFICCCVSGDELTEIELRESMFLHMAGTMMKWEVPDVFEQEDEFNTSGFNKNFELFFDTHDLKWTFIDKRRGYNEDWFSGKMKASTKPARYIRPYQVIPSCMVMFRWLCLFRAYATEETGLTFYRIWRYRLKHRETGVHFEVFDWKAAMSCTLSNGSPTSVAFREDALELLTLLTHPHFLMHPMGVSTFKELFLSPPKLLSSRCNSATSSLSSCGLSSPRSPLRSISNQFSFERKDTKARRIIASSTTDSDDESEGGFDTGYVSNCEYFISSNHWDIEEQHKIQAEVAGMWTVVNNNYVPHLFVNYDVNNNMWVFHDCMPTFPELWIQGGVTFDANYDSLRGHGFGVEPIPSCLALYRLVCLMNINARVYVSMEDASIWALHLIHNTTRAVLHLKDLNGWFDASVTLTEDMQNQLREASDRNTELETVQWCEVSTPVPAPDNISEYVASDEESDDDLDGQEAEDFYCVTPTHSDEERSSVSSAGSEVDSDDLEDQLWFSGMHPQFIGEEEEEEKEANFWKRGSGMQDFEFAESTSTFWQSLDVPVYQTLSNSSDVENQGGAWGMALTTENCDSFQNAGPLEDAKGIGYPPSDSGKNSQLQPPNSHYSDSEGSEVPSGESTAVSTLKQFKHDVTVLLNLLMDEKFAHPYGTIAGAVA</sequence>
<evidence type="ECO:0000256" key="1">
    <source>
        <dbReference type="SAM" id="MobiDB-lite"/>
    </source>
</evidence>
<name>A0A3M6T9G5_POCDA</name>
<dbReference type="SMART" id="SM00256">
    <property type="entry name" value="FBOX"/>
    <property type="match status" value="1"/>
</dbReference>
<feature type="region of interest" description="Disordered" evidence="1">
    <location>
        <begin position="554"/>
        <end position="575"/>
    </location>
</feature>
<feature type="compositionally biased region" description="Polar residues" evidence="1">
    <location>
        <begin position="678"/>
        <end position="691"/>
    </location>
</feature>
<proteinExistence type="predicted"/>
<dbReference type="PROSITE" id="PS50181">
    <property type="entry name" value="FBOX"/>
    <property type="match status" value="1"/>
</dbReference>
<dbReference type="SUPFAM" id="SSF81383">
    <property type="entry name" value="F-box domain"/>
    <property type="match status" value="1"/>
</dbReference>
<dbReference type="AlphaFoldDB" id="A0A3M6T9G5"/>
<dbReference type="OMA" id="HPYGTIA"/>
<dbReference type="OrthoDB" id="2095648at2759"/>
<organism evidence="3 4">
    <name type="scientific">Pocillopora damicornis</name>
    <name type="common">Cauliflower coral</name>
    <name type="synonym">Millepora damicornis</name>
    <dbReference type="NCBI Taxonomy" id="46731"/>
    <lineage>
        <taxon>Eukaryota</taxon>
        <taxon>Metazoa</taxon>
        <taxon>Cnidaria</taxon>
        <taxon>Anthozoa</taxon>
        <taxon>Hexacorallia</taxon>
        <taxon>Scleractinia</taxon>
        <taxon>Astrocoeniina</taxon>
        <taxon>Pocilloporidae</taxon>
        <taxon>Pocillopora</taxon>
    </lineage>
</organism>
<dbReference type="EMBL" id="RCHS01004055">
    <property type="protein sequence ID" value="RMX38035.1"/>
    <property type="molecule type" value="Genomic_DNA"/>
</dbReference>